<feature type="domain" description="Water stress and hypersensitive response" evidence="2">
    <location>
        <begin position="38"/>
        <end position="159"/>
    </location>
</feature>
<dbReference type="Gene3D" id="2.60.40.1820">
    <property type="match status" value="1"/>
</dbReference>
<name>A0A098E9A6_9ZZZZ</name>
<protein>
    <recommendedName>
        <fullName evidence="2">Water stress and hypersensitive response domain-containing protein</fullName>
    </recommendedName>
</protein>
<dbReference type="InterPro" id="IPR004864">
    <property type="entry name" value="LEA_2"/>
</dbReference>
<dbReference type="GO" id="GO:0009269">
    <property type="term" value="P:response to desiccation"/>
    <property type="evidence" value="ECO:0007669"/>
    <property type="project" value="InterPro"/>
</dbReference>
<dbReference type="SUPFAM" id="SSF117070">
    <property type="entry name" value="LEA14-like"/>
    <property type="match status" value="1"/>
</dbReference>
<evidence type="ECO:0000313" key="3">
    <source>
        <dbReference type="EMBL" id="CEG12101.1"/>
    </source>
</evidence>
<evidence type="ECO:0000256" key="1">
    <source>
        <dbReference type="SAM" id="Phobius"/>
    </source>
</evidence>
<evidence type="ECO:0000259" key="2">
    <source>
        <dbReference type="SMART" id="SM00769"/>
    </source>
</evidence>
<sequence length="177" mass="20164">MQTKIIAGIFAILVILLIAGLYLFSQIQEKDAFKNVEMDFESVEIKGIDLQQMTLNLNLKVHNPNKIPATLDGADYEIYLEGIYIGNGSLNEKITIPSNETKIVRSEVNVRYENLNNLLNITDEIVKNNGKVDIIIKGNAYVEFIGKINFPFKVEKKINLSEEIVEKIKELKNFKIF</sequence>
<dbReference type="EMBL" id="CCXY01000106">
    <property type="protein sequence ID" value="CEG12101.1"/>
    <property type="molecule type" value="Genomic_DNA"/>
</dbReference>
<organism evidence="3">
    <name type="scientific">groundwater metagenome</name>
    <dbReference type="NCBI Taxonomy" id="717931"/>
    <lineage>
        <taxon>unclassified sequences</taxon>
        <taxon>metagenomes</taxon>
        <taxon>ecological metagenomes</taxon>
    </lineage>
</organism>
<reference evidence="3" key="1">
    <citation type="submission" date="2014-09" db="EMBL/GenBank/DDBJ databases">
        <authorList>
            <person name="Probst J Alexander"/>
        </authorList>
    </citation>
    <scope>NUCLEOTIDE SEQUENCE</scope>
</reference>
<dbReference type="SMART" id="SM00769">
    <property type="entry name" value="WHy"/>
    <property type="match status" value="1"/>
</dbReference>
<keyword evidence="1" id="KW-0812">Transmembrane</keyword>
<keyword evidence="1" id="KW-1133">Transmembrane helix</keyword>
<feature type="transmembrane region" description="Helical" evidence="1">
    <location>
        <begin position="6"/>
        <end position="24"/>
    </location>
</feature>
<accession>A0A098E9A6</accession>
<dbReference type="Pfam" id="PF03168">
    <property type="entry name" value="LEA_2"/>
    <property type="match status" value="1"/>
</dbReference>
<gene>
    <name evidence="3" type="ORF">MSIBF_A1940005</name>
</gene>
<dbReference type="AlphaFoldDB" id="A0A098E9A6"/>
<proteinExistence type="predicted"/>
<keyword evidence="1" id="KW-0472">Membrane</keyword>
<dbReference type="InterPro" id="IPR013990">
    <property type="entry name" value="WHy-dom"/>
</dbReference>